<feature type="transmembrane region" description="Helical" evidence="1">
    <location>
        <begin position="34"/>
        <end position="63"/>
    </location>
</feature>
<feature type="transmembrane region" description="Helical" evidence="1">
    <location>
        <begin position="84"/>
        <end position="106"/>
    </location>
</feature>
<feature type="transmembrane region" description="Helical" evidence="1">
    <location>
        <begin position="160"/>
        <end position="183"/>
    </location>
</feature>
<comment type="caution">
    <text evidence="2">The sequence shown here is derived from an EMBL/GenBank/DDBJ whole genome shotgun (WGS) entry which is preliminary data.</text>
</comment>
<gene>
    <name evidence="2" type="ORF">ACFFLS_25230</name>
</gene>
<sequence>MKSTLSRIEDIKRNGYSLDFSTVFNHAFENYKKIALYSGLIILVFSILFGMAFMAGLVTYLGIENISKDFIERFDPQNLTYVELLSSTAAISLITALVAPFGAGFLKMADSADQDITFNVSTIFTYYKAPYFAQIFIASFIPTLIGTSIANFLDSIGVLLVGNLISFIISYFMFLTIPLVIFGNLRALDAIKGSLAIVTKDPITIFAFFIVGFFGSMVGFFACCIGVIFTAVFNTSVAYAVYFAIFGVENTKDPIDSIGESDFKY</sequence>
<organism evidence="2 3">
    <name type="scientific">Flavobacterium procerum</name>
    <dbReference type="NCBI Taxonomy" id="1455569"/>
    <lineage>
        <taxon>Bacteria</taxon>
        <taxon>Pseudomonadati</taxon>
        <taxon>Bacteroidota</taxon>
        <taxon>Flavobacteriia</taxon>
        <taxon>Flavobacteriales</taxon>
        <taxon>Flavobacteriaceae</taxon>
        <taxon>Flavobacterium</taxon>
    </lineage>
</organism>
<evidence type="ECO:0000313" key="2">
    <source>
        <dbReference type="EMBL" id="MFC0080371.1"/>
    </source>
</evidence>
<keyword evidence="1" id="KW-0472">Membrane</keyword>
<feature type="transmembrane region" description="Helical" evidence="1">
    <location>
        <begin position="203"/>
        <end position="233"/>
    </location>
</feature>
<protein>
    <recommendedName>
        <fullName evidence="4">Beta-carotene 15,15'-monooxygenase</fullName>
    </recommendedName>
</protein>
<keyword evidence="1" id="KW-0812">Transmembrane</keyword>
<evidence type="ECO:0000313" key="3">
    <source>
        <dbReference type="Proteomes" id="UP001589734"/>
    </source>
</evidence>
<proteinExistence type="predicted"/>
<evidence type="ECO:0000256" key="1">
    <source>
        <dbReference type="SAM" id="Phobius"/>
    </source>
</evidence>
<name>A0ABV6BY38_9FLAO</name>
<accession>A0ABV6BY38</accession>
<dbReference type="RefSeq" id="WP_379682726.1">
    <property type="nucleotide sequence ID" value="NZ_JBHLYW010000032.1"/>
</dbReference>
<keyword evidence="3" id="KW-1185">Reference proteome</keyword>
<dbReference type="EMBL" id="JBHLYW010000032">
    <property type="protein sequence ID" value="MFC0080371.1"/>
    <property type="molecule type" value="Genomic_DNA"/>
</dbReference>
<reference evidence="2 3" key="1">
    <citation type="submission" date="2024-09" db="EMBL/GenBank/DDBJ databases">
        <authorList>
            <person name="Sun Q."/>
            <person name="Mori K."/>
        </authorList>
    </citation>
    <scope>NUCLEOTIDE SEQUENCE [LARGE SCALE GENOMIC DNA]</scope>
    <source>
        <strain evidence="2 3">CGMCC 1.12926</strain>
    </source>
</reference>
<dbReference type="Proteomes" id="UP001589734">
    <property type="component" value="Unassembled WGS sequence"/>
</dbReference>
<keyword evidence="1" id="KW-1133">Transmembrane helix</keyword>
<evidence type="ECO:0008006" key="4">
    <source>
        <dbReference type="Google" id="ProtNLM"/>
    </source>
</evidence>
<feature type="transmembrane region" description="Helical" evidence="1">
    <location>
        <begin position="131"/>
        <end position="153"/>
    </location>
</feature>